<evidence type="ECO:0000256" key="8">
    <source>
        <dbReference type="PROSITE-ProRule" id="PRU00042"/>
    </source>
</evidence>
<feature type="binding site" evidence="10">
    <location>
        <position position="190"/>
    </location>
    <ligand>
        <name>Zn(2+)</name>
        <dbReference type="ChEBI" id="CHEBI:29105"/>
    </ligand>
</feature>
<protein>
    <recommendedName>
        <fullName evidence="17">Zinc finger protein</fullName>
    </recommendedName>
</protein>
<evidence type="ECO:0000313" key="16">
    <source>
        <dbReference type="Proteomes" id="UP001107558"/>
    </source>
</evidence>
<name>A0A9J6CED7_POLVA</name>
<dbReference type="PANTHER" id="PTHR24406">
    <property type="entry name" value="TRANSCRIPTIONAL REPRESSOR CTCFL-RELATED"/>
    <property type="match status" value="1"/>
</dbReference>
<dbReference type="GO" id="GO:0005634">
    <property type="term" value="C:nucleus"/>
    <property type="evidence" value="ECO:0007669"/>
    <property type="project" value="UniProtKB-SubCell"/>
</dbReference>
<evidence type="ECO:0000256" key="5">
    <source>
        <dbReference type="ARBA" id="ARBA00022833"/>
    </source>
</evidence>
<dbReference type="GO" id="GO:0008270">
    <property type="term" value="F:zinc ion binding"/>
    <property type="evidence" value="ECO:0007669"/>
    <property type="project" value="UniProtKB-UniRule"/>
</dbReference>
<evidence type="ECO:0000313" key="15">
    <source>
        <dbReference type="EMBL" id="KAG5680452.1"/>
    </source>
</evidence>
<feature type="domain" description="C2H2-type" evidence="12">
    <location>
        <begin position="565"/>
        <end position="592"/>
    </location>
</feature>
<dbReference type="InterPro" id="IPR012934">
    <property type="entry name" value="Znf_AD"/>
</dbReference>
<evidence type="ECO:0008006" key="17">
    <source>
        <dbReference type="Google" id="ProtNLM"/>
    </source>
</evidence>
<evidence type="ECO:0000259" key="14">
    <source>
        <dbReference type="PROSITE" id="PS51915"/>
    </source>
</evidence>
<dbReference type="SMART" id="SM00868">
    <property type="entry name" value="zf-AD"/>
    <property type="match status" value="1"/>
</dbReference>
<evidence type="ECO:0000259" key="12">
    <source>
        <dbReference type="PROSITE" id="PS50157"/>
    </source>
</evidence>
<feature type="domain" description="THAP-type" evidence="13">
    <location>
        <begin position="1"/>
        <end position="82"/>
    </location>
</feature>
<dbReference type="OrthoDB" id="6077919at2759"/>
<keyword evidence="11" id="KW-0175">Coiled coil</keyword>
<dbReference type="PROSITE" id="PS50157">
    <property type="entry name" value="ZINC_FINGER_C2H2_2"/>
    <property type="match status" value="4"/>
</dbReference>
<keyword evidence="6 9" id="KW-0238">DNA-binding</keyword>
<dbReference type="SMART" id="SM00980">
    <property type="entry name" value="THAP"/>
    <property type="match status" value="1"/>
</dbReference>
<feature type="domain" description="C2H2-type" evidence="12">
    <location>
        <begin position="505"/>
        <end position="528"/>
    </location>
</feature>
<evidence type="ECO:0000256" key="2">
    <source>
        <dbReference type="ARBA" id="ARBA00022723"/>
    </source>
</evidence>
<dbReference type="Proteomes" id="UP001107558">
    <property type="component" value="Chromosome 1"/>
</dbReference>
<proteinExistence type="predicted"/>
<dbReference type="SUPFAM" id="SSF57716">
    <property type="entry name" value="Glucocorticoid receptor-like (DNA-binding domain)"/>
    <property type="match status" value="1"/>
</dbReference>
<organism evidence="15 16">
    <name type="scientific">Polypedilum vanderplanki</name>
    <name type="common">Sleeping chironomid midge</name>
    <dbReference type="NCBI Taxonomy" id="319348"/>
    <lineage>
        <taxon>Eukaryota</taxon>
        <taxon>Metazoa</taxon>
        <taxon>Ecdysozoa</taxon>
        <taxon>Arthropoda</taxon>
        <taxon>Hexapoda</taxon>
        <taxon>Insecta</taxon>
        <taxon>Pterygota</taxon>
        <taxon>Neoptera</taxon>
        <taxon>Endopterygota</taxon>
        <taxon>Diptera</taxon>
        <taxon>Nematocera</taxon>
        <taxon>Chironomoidea</taxon>
        <taxon>Chironomidae</taxon>
        <taxon>Chironominae</taxon>
        <taxon>Polypedilum</taxon>
        <taxon>Polypedilum</taxon>
    </lineage>
</organism>
<feature type="domain" description="C2H2-type" evidence="12">
    <location>
        <begin position="537"/>
        <end position="565"/>
    </location>
</feature>
<dbReference type="InterPro" id="IPR013087">
    <property type="entry name" value="Znf_C2H2_type"/>
</dbReference>
<evidence type="ECO:0000256" key="6">
    <source>
        <dbReference type="ARBA" id="ARBA00023125"/>
    </source>
</evidence>
<keyword evidence="2 10" id="KW-0479">Metal-binding</keyword>
<feature type="domain" description="ZAD" evidence="14">
    <location>
        <begin position="138"/>
        <end position="214"/>
    </location>
</feature>
<evidence type="ECO:0000256" key="3">
    <source>
        <dbReference type="ARBA" id="ARBA00022737"/>
    </source>
</evidence>
<feature type="binding site" evidence="10">
    <location>
        <position position="187"/>
    </location>
    <ligand>
        <name>Zn(2+)</name>
        <dbReference type="ChEBI" id="CHEBI:29105"/>
    </ligand>
</feature>
<sequence>MVVCSVIGCTSRTTPSTYGRKHFFRFPKHDDQRRKLWIQFTRREKFDPKNSVICEDHFKTECFKPKKKGRLNLYENSVPTIYFREMKNKLQKIEIEYDSKTQEYKGAENLDFFYASTNIEREQEILNERELKMQQLKSLCRFCFESENEVKCVPFNKLEAYQIDPAEMLLILGLHLEHNEIFSEILCEKCFQQMLDIDTYRKCCQKAQADIVAELEEMDQKIEKIQSIKGNEKPWFKVEVIETTGDDVEVEMGTIVEEQQYEVIEEEHLEDVVYDYPTETSYVHDYSKFQNEESLMIEDEDDDEEEDEENIIEIDEEGVEVTPVEYVRRHVNDDVLFNEKDKYNIVDKDAVIKNPDRNSYAYRIYECFFCRLKFAGRKTYKAHDCQVKEVKCEVDGCEKVFTKQSGYNQHIMKIHGRLKRSKHFCPICKQVLNVSEIQFKQHCKQCSKDSNNKEQIIECEICKKKCKNIKSYVVHKMFHDAKNIVKVIDDNGSKKAPVFSGKGPVICELCGKEFTNCQGLRTHKKNVHLVGSKGEIFQCDICSKQRPTKRSLFNHMRNVHRVQKTPCNVCGKVFRTKALLQKHMMYHDETKRIHFCPLCPDKPGYFTGVALRRHQKSHHEGIKEYHCGIDYCDASFPTNVTLKQHKTQQHGVSVN</sequence>
<evidence type="ECO:0000256" key="11">
    <source>
        <dbReference type="SAM" id="Coils"/>
    </source>
</evidence>
<dbReference type="Gene3D" id="6.20.210.20">
    <property type="entry name" value="THAP domain"/>
    <property type="match status" value="1"/>
</dbReference>
<accession>A0A9J6CED7</accession>
<dbReference type="Gene3D" id="3.30.160.60">
    <property type="entry name" value="Classic Zinc Finger"/>
    <property type="match status" value="4"/>
</dbReference>
<evidence type="ECO:0000256" key="4">
    <source>
        <dbReference type="ARBA" id="ARBA00022771"/>
    </source>
</evidence>
<keyword evidence="16" id="KW-1185">Reference proteome</keyword>
<evidence type="ECO:0000259" key="13">
    <source>
        <dbReference type="PROSITE" id="PS50950"/>
    </source>
</evidence>
<evidence type="ECO:0000256" key="7">
    <source>
        <dbReference type="ARBA" id="ARBA00023242"/>
    </source>
</evidence>
<dbReference type="EMBL" id="JADBJN010000001">
    <property type="protein sequence ID" value="KAG5680452.1"/>
    <property type="molecule type" value="Genomic_DNA"/>
</dbReference>
<comment type="caution">
    <text evidence="15">The sequence shown here is derived from an EMBL/GenBank/DDBJ whole genome shotgun (WGS) entry which is preliminary data.</text>
</comment>
<dbReference type="Pfam" id="PF05485">
    <property type="entry name" value="THAP"/>
    <property type="match status" value="1"/>
</dbReference>
<feature type="binding site" evidence="10">
    <location>
        <position position="143"/>
    </location>
    <ligand>
        <name>Zn(2+)</name>
        <dbReference type="ChEBI" id="CHEBI:29105"/>
    </ligand>
</feature>
<dbReference type="Pfam" id="PF00096">
    <property type="entry name" value="zf-C2H2"/>
    <property type="match status" value="2"/>
</dbReference>
<keyword evidence="4 8" id="KW-0863">Zinc-finger</keyword>
<keyword evidence="5 10" id="KW-0862">Zinc</keyword>
<dbReference type="GO" id="GO:0003677">
    <property type="term" value="F:DNA binding"/>
    <property type="evidence" value="ECO:0007669"/>
    <property type="project" value="UniProtKB-UniRule"/>
</dbReference>
<dbReference type="InterPro" id="IPR038441">
    <property type="entry name" value="THAP_Znf_sf"/>
</dbReference>
<keyword evidence="3" id="KW-0677">Repeat</keyword>
<feature type="coiled-coil region" evidence="11">
    <location>
        <begin position="83"/>
        <end position="139"/>
    </location>
</feature>
<evidence type="ECO:0000256" key="10">
    <source>
        <dbReference type="PROSITE-ProRule" id="PRU01263"/>
    </source>
</evidence>
<comment type="subcellular location">
    <subcellularLocation>
        <location evidence="1">Nucleus</location>
    </subcellularLocation>
</comment>
<dbReference type="InterPro" id="IPR036236">
    <property type="entry name" value="Znf_C2H2_sf"/>
</dbReference>
<reference evidence="15" key="1">
    <citation type="submission" date="2021-03" db="EMBL/GenBank/DDBJ databases">
        <title>Chromosome level genome of the anhydrobiotic midge Polypedilum vanderplanki.</title>
        <authorList>
            <person name="Yoshida Y."/>
            <person name="Kikawada T."/>
            <person name="Gusev O."/>
        </authorList>
    </citation>
    <scope>NUCLEOTIDE SEQUENCE</scope>
    <source>
        <strain evidence="15">NIAS01</strain>
        <tissue evidence="15">Whole body or cell culture</tissue>
    </source>
</reference>
<evidence type="ECO:0000256" key="9">
    <source>
        <dbReference type="PROSITE-ProRule" id="PRU00309"/>
    </source>
</evidence>
<dbReference type="PROSITE" id="PS51915">
    <property type="entry name" value="ZAD"/>
    <property type="match status" value="1"/>
</dbReference>
<dbReference type="SMART" id="SM00692">
    <property type="entry name" value="DM3"/>
    <property type="match status" value="1"/>
</dbReference>
<evidence type="ECO:0000256" key="1">
    <source>
        <dbReference type="ARBA" id="ARBA00004123"/>
    </source>
</evidence>
<dbReference type="Pfam" id="PF13894">
    <property type="entry name" value="zf-C2H2_4"/>
    <property type="match status" value="1"/>
</dbReference>
<dbReference type="SMART" id="SM00355">
    <property type="entry name" value="ZnF_C2H2"/>
    <property type="match status" value="7"/>
</dbReference>
<dbReference type="AlphaFoldDB" id="A0A9J6CED7"/>
<keyword evidence="7" id="KW-0539">Nucleus</keyword>
<dbReference type="InterPro" id="IPR006612">
    <property type="entry name" value="THAP_Znf"/>
</dbReference>
<gene>
    <name evidence="15" type="ORF">PVAND_009960</name>
</gene>
<dbReference type="PROSITE" id="PS00028">
    <property type="entry name" value="ZINC_FINGER_C2H2_1"/>
    <property type="match status" value="5"/>
</dbReference>
<dbReference type="PROSITE" id="PS50950">
    <property type="entry name" value="ZF_THAP"/>
    <property type="match status" value="1"/>
</dbReference>
<dbReference type="SUPFAM" id="SSF57667">
    <property type="entry name" value="beta-beta-alpha zinc fingers"/>
    <property type="match status" value="4"/>
</dbReference>
<feature type="domain" description="C2H2-type" evidence="12">
    <location>
        <begin position="390"/>
        <end position="420"/>
    </location>
</feature>
<dbReference type="InterPro" id="IPR050888">
    <property type="entry name" value="ZnF_C2H2-type_TF"/>
</dbReference>
<feature type="binding site" evidence="10">
    <location>
        <position position="140"/>
    </location>
    <ligand>
        <name>Zn(2+)</name>
        <dbReference type="ChEBI" id="CHEBI:29105"/>
    </ligand>
</feature>